<dbReference type="AlphaFoldDB" id="A0A9Q1BU62"/>
<dbReference type="InterPro" id="IPR037936">
    <property type="entry name" value="UNC5A-D"/>
</dbReference>
<dbReference type="Proteomes" id="UP001152320">
    <property type="component" value="Chromosome 12"/>
</dbReference>
<evidence type="ECO:0000313" key="2">
    <source>
        <dbReference type="EMBL" id="KAJ8032709.1"/>
    </source>
</evidence>
<evidence type="ECO:0000259" key="1">
    <source>
        <dbReference type="PROSITE" id="PS51145"/>
    </source>
</evidence>
<proteinExistence type="predicted"/>
<keyword evidence="3" id="KW-1185">Reference proteome</keyword>
<dbReference type="PANTHER" id="PTHR12582">
    <property type="entry name" value="NETRIN RECEPTOR UNC5"/>
    <property type="match status" value="1"/>
</dbReference>
<protein>
    <recommendedName>
        <fullName evidence="1">ZU5 domain-containing protein</fullName>
    </recommendedName>
</protein>
<reference evidence="2" key="1">
    <citation type="submission" date="2021-10" db="EMBL/GenBank/DDBJ databases">
        <title>Tropical sea cucumber genome reveals ecological adaptation and Cuvierian tubules defense mechanism.</title>
        <authorList>
            <person name="Chen T."/>
        </authorList>
    </citation>
    <scope>NUCLEOTIDE SEQUENCE</scope>
    <source>
        <strain evidence="2">Nanhai2018</strain>
        <tissue evidence="2">Muscle</tissue>
    </source>
</reference>
<dbReference type="OrthoDB" id="6065502at2759"/>
<evidence type="ECO:0000313" key="3">
    <source>
        <dbReference type="Proteomes" id="UP001152320"/>
    </source>
</evidence>
<dbReference type="PROSITE" id="PS51145">
    <property type="entry name" value="ZU5"/>
    <property type="match status" value="1"/>
</dbReference>
<accession>A0A9Q1BU62</accession>
<dbReference type="Pfam" id="PF00791">
    <property type="entry name" value="ZU5"/>
    <property type="match status" value="1"/>
</dbReference>
<organism evidence="2 3">
    <name type="scientific">Holothuria leucospilota</name>
    <name type="common">Black long sea cucumber</name>
    <name type="synonym">Mertensiothuria leucospilota</name>
    <dbReference type="NCBI Taxonomy" id="206669"/>
    <lineage>
        <taxon>Eukaryota</taxon>
        <taxon>Metazoa</taxon>
        <taxon>Echinodermata</taxon>
        <taxon>Eleutherozoa</taxon>
        <taxon>Echinozoa</taxon>
        <taxon>Holothuroidea</taxon>
        <taxon>Aspidochirotacea</taxon>
        <taxon>Aspidochirotida</taxon>
        <taxon>Holothuriidae</taxon>
        <taxon>Holothuria</taxon>
    </lineage>
</organism>
<dbReference type="InterPro" id="IPR000906">
    <property type="entry name" value="ZU5_dom"/>
</dbReference>
<gene>
    <name evidence="2" type="ORF">HOLleu_26311</name>
</gene>
<name>A0A9Q1BU62_HOLLE</name>
<sequence length="196" mass="22131">MPFIFQAFQTQAVLTIEATISNEGGLLEIEETDITLLVPPNALEKSRRQRVIQMRVIPYGSCGASTSFSSNSSVIVELLPNDLRFQRPVELTLPHCLQLKKDVKYKAKVFTSYREQGAQPSWKEVIGQKYVLEDKTCTIWLERFSWVKYEIDDGIVEAKRIKIYTAAKPICVPDDIAEVVVGYHLDLPGTGEVPLI</sequence>
<feature type="domain" description="ZU5" evidence="1">
    <location>
        <begin position="14"/>
        <end position="153"/>
    </location>
</feature>
<dbReference type="GO" id="GO:0005042">
    <property type="term" value="F:netrin receptor activity"/>
    <property type="evidence" value="ECO:0007669"/>
    <property type="project" value="InterPro"/>
</dbReference>
<dbReference type="EMBL" id="JAIZAY010000012">
    <property type="protein sequence ID" value="KAJ8032709.1"/>
    <property type="molecule type" value="Genomic_DNA"/>
</dbReference>
<comment type="caution">
    <text evidence="2">The sequence shown here is derived from an EMBL/GenBank/DDBJ whole genome shotgun (WGS) entry which is preliminary data.</text>
</comment>
<dbReference type="SMART" id="SM00218">
    <property type="entry name" value="ZU5"/>
    <property type="match status" value="1"/>
</dbReference>
<dbReference type="Gene3D" id="2.60.220.30">
    <property type="match status" value="1"/>
</dbReference>
<dbReference type="GO" id="GO:0016020">
    <property type="term" value="C:membrane"/>
    <property type="evidence" value="ECO:0007669"/>
    <property type="project" value="InterPro"/>
</dbReference>
<dbReference type="PANTHER" id="PTHR12582:SF41">
    <property type="entry name" value="UNC5C-LIKE PROTEIN"/>
    <property type="match status" value="1"/>
</dbReference>